<feature type="region of interest" description="Disordered" evidence="1">
    <location>
        <begin position="316"/>
        <end position="344"/>
    </location>
</feature>
<dbReference type="AlphaFoldDB" id="K0SZC2"/>
<dbReference type="CDD" id="cd06257">
    <property type="entry name" value="DnaJ"/>
    <property type="match status" value="1"/>
</dbReference>
<feature type="region of interest" description="Disordered" evidence="1">
    <location>
        <begin position="34"/>
        <end position="55"/>
    </location>
</feature>
<dbReference type="InterPro" id="IPR015943">
    <property type="entry name" value="WD40/YVTN_repeat-like_dom_sf"/>
</dbReference>
<dbReference type="SMART" id="SM00320">
    <property type="entry name" value="WD40"/>
    <property type="match status" value="2"/>
</dbReference>
<evidence type="ECO:0000313" key="4">
    <source>
        <dbReference type="Proteomes" id="UP000266841"/>
    </source>
</evidence>
<dbReference type="Pfam" id="PF00226">
    <property type="entry name" value="DnaJ"/>
    <property type="match status" value="1"/>
</dbReference>
<organism evidence="3 4">
    <name type="scientific">Thalassiosira oceanica</name>
    <name type="common">Marine diatom</name>
    <dbReference type="NCBI Taxonomy" id="159749"/>
    <lineage>
        <taxon>Eukaryota</taxon>
        <taxon>Sar</taxon>
        <taxon>Stramenopiles</taxon>
        <taxon>Ochrophyta</taxon>
        <taxon>Bacillariophyta</taxon>
        <taxon>Coscinodiscophyceae</taxon>
        <taxon>Thalassiosirophycidae</taxon>
        <taxon>Thalassiosirales</taxon>
        <taxon>Thalassiosiraceae</taxon>
        <taxon>Thalassiosira</taxon>
    </lineage>
</organism>
<sequence length="490" mass="52832">MNPFEATVVLGLDPFSGCAGGDVVFSPREIEKAYRRQARKHHPDKNGGGVSSSSGFQRLQTAKDVLLRRHEATPSTVAEAGAFATAALNPNSKCRIVAQPPRRTCIRQVLVYHWCDAAVTEAATTIVAASDDGLMILQDRPDGGDQTFLENHLFLCCAVHDSGSNLDQVGTTGGGGGGNAIAVAAYAGTNRGDMAEFDLTATTQEPSLWQHCKDGIVSMVAVRHHPSADVAICTGECAQLLKIVPRQQRQPNGDGRKRSVILWQSPKDLTSPEVLGVVHDQTVSSGSLLLWVGGADTKVCQTGRLTMWTVGMPELQEQNNEDSYSDDSVDTDGGTDTGNDNEPMRLPAVDIVVEEGSLFAMVRQDRRLAVAAGKSIVVWDCVYHQNSCGASTAVSCQHQKTLRTDNDLYTVTMNPNLLAAAGSGECILIWDMNSWFLTYNLMLWTVPKGCCLATNCIMSLDWGDERGRTLVCGGYDGCISLWTLAHRLTN</sequence>
<dbReference type="EMBL" id="AGNL01008078">
    <property type="protein sequence ID" value="EJK70760.1"/>
    <property type="molecule type" value="Genomic_DNA"/>
</dbReference>
<dbReference type="SUPFAM" id="SSF50998">
    <property type="entry name" value="Quinoprotein alcohol dehydrogenase-like"/>
    <property type="match status" value="1"/>
</dbReference>
<dbReference type="InterPro" id="IPR001623">
    <property type="entry name" value="DnaJ_domain"/>
</dbReference>
<dbReference type="InterPro" id="IPR011047">
    <property type="entry name" value="Quinoprotein_ADH-like_sf"/>
</dbReference>
<dbReference type="SMART" id="SM00271">
    <property type="entry name" value="DnaJ"/>
    <property type="match status" value="1"/>
</dbReference>
<dbReference type="Proteomes" id="UP000266841">
    <property type="component" value="Unassembled WGS sequence"/>
</dbReference>
<protein>
    <recommendedName>
        <fullName evidence="2">J domain-containing protein</fullName>
    </recommendedName>
</protein>
<name>K0SZC2_THAOC</name>
<evidence type="ECO:0000313" key="3">
    <source>
        <dbReference type="EMBL" id="EJK70760.1"/>
    </source>
</evidence>
<keyword evidence="4" id="KW-1185">Reference proteome</keyword>
<dbReference type="InterPro" id="IPR036869">
    <property type="entry name" value="J_dom_sf"/>
</dbReference>
<gene>
    <name evidence="3" type="ORF">THAOC_07853</name>
</gene>
<dbReference type="Gene3D" id="1.10.287.110">
    <property type="entry name" value="DnaJ domain"/>
    <property type="match status" value="1"/>
</dbReference>
<dbReference type="PROSITE" id="PS50076">
    <property type="entry name" value="DNAJ_2"/>
    <property type="match status" value="1"/>
</dbReference>
<dbReference type="Gene3D" id="2.130.10.10">
    <property type="entry name" value="YVTN repeat-like/Quinoprotein amine dehydrogenase"/>
    <property type="match status" value="1"/>
</dbReference>
<comment type="caution">
    <text evidence="3">The sequence shown here is derived from an EMBL/GenBank/DDBJ whole genome shotgun (WGS) entry which is preliminary data.</text>
</comment>
<dbReference type="InterPro" id="IPR001680">
    <property type="entry name" value="WD40_rpt"/>
</dbReference>
<feature type="domain" description="J" evidence="2">
    <location>
        <begin position="5"/>
        <end position="71"/>
    </location>
</feature>
<proteinExistence type="predicted"/>
<feature type="compositionally biased region" description="Low complexity" evidence="1">
    <location>
        <begin position="331"/>
        <end position="340"/>
    </location>
</feature>
<dbReference type="SUPFAM" id="SSF46565">
    <property type="entry name" value="Chaperone J-domain"/>
    <property type="match status" value="1"/>
</dbReference>
<feature type="compositionally biased region" description="Acidic residues" evidence="1">
    <location>
        <begin position="319"/>
        <end position="330"/>
    </location>
</feature>
<evidence type="ECO:0000259" key="2">
    <source>
        <dbReference type="PROSITE" id="PS50076"/>
    </source>
</evidence>
<accession>K0SZC2</accession>
<reference evidence="3 4" key="1">
    <citation type="journal article" date="2012" name="Genome Biol.">
        <title>Genome and low-iron response of an oceanic diatom adapted to chronic iron limitation.</title>
        <authorList>
            <person name="Lommer M."/>
            <person name="Specht M."/>
            <person name="Roy A.S."/>
            <person name="Kraemer L."/>
            <person name="Andreson R."/>
            <person name="Gutowska M.A."/>
            <person name="Wolf J."/>
            <person name="Bergner S.V."/>
            <person name="Schilhabel M.B."/>
            <person name="Klostermeier U.C."/>
            <person name="Beiko R.G."/>
            <person name="Rosenstiel P."/>
            <person name="Hippler M."/>
            <person name="Laroche J."/>
        </authorList>
    </citation>
    <scope>NUCLEOTIDE SEQUENCE [LARGE SCALE GENOMIC DNA]</scope>
    <source>
        <strain evidence="3 4">CCMP1005</strain>
    </source>
</reference>
<evidence type="ECO:0000256" key="1">
    <source>
        <dbReference type="SAM" id="MobiDB-lite"/>
    </source>
</evidence>
<dbReference type="OrthoDB" id="421275at2759"/>